<dbReference type="EMBL" id="AXCY01000039">
    <property type="protein sequence ID" value="KGM10771.1"/>
    <property type="molecule type" value="Genomic_DNA"/>
</dbReference>
<feature type="domain" description="DUF2249" evidence="1">
    <location>
        <begin position="54"/>
        <end position="122"/>
    </location>
</feature>
<gene>
    <name evidence="2" type="ORF">N868_13700</name>
</gene>
<dbReference type="AlphaFoldDB" id="A0A0A0BS46"/>
<dbReference type="Proteomes" id="UP000029839">
    <property type="component" value="Unassembled WGS sequence"/>
</dbReference>
<evidence type="ECO:0000313" key="2">
    <source>
        <dbReference type="EMBL" id="KGM10771.1"/>
    </source>
</evidence>
<keyword evidence="3" id="KW-1185">Reference proteome</keyword>
<comment type="caution">
    <text evidence="2">The sequence shown here is derived from an EMBL/GenBank/DDBJ whole genome shotgun (WGS) entry which is preliminary data.</text>
</comment>
<dbReference type="PROSITE" id="PS51257">
    <property type="entry name" value="PROKAR_LIPOPROTEIN"/>
    <property type="match status" value="1"/>
</dbReference>
<reference evidence="2 3" key="2">
    <citation type="journal article" date="2015" name="Stand. Genomic Sci.">
        <title>Draft genome sequence of Cellulomonas carbonis T26(T) and comparative analysis of six Cellulomonas genomes.</title>
        <authorList>
            <person name="Zhuang W."/>
            <person name="Zhang S."/>
            <person name="Xia X."/>
            <person name="Wang G."/>
        </authorList>
    </citation>
    <scope>NUCLEOTIDE SEQUENCE [LARGE SCALE GENOMIC DNA]</scope>
    <source>
        <strain evidence="2 3">T26</strain>
    </source>
</reference>
<protein>
    <submittedName>
        <fullName evidence="2">Hemerythrin</fullName>
    </submittedName>
</protein>
<sequence length="126" mass="12900">MRAETVPAQADATTDPTTGGGCGCGGCGCGGGGGEASGGLQIVPGGSSVEPGDLDLRGLPPQERHARVFAAVSGLLPGEAFVLANDHDPVRLREQLQDDELGRVAWQYLAEGPAVWRVLISRDTCC</sequence>
<reference evidence="2 3" key="1">
    <citation type="submission" date="2013-08" db="EMBL/GenBank/DDBJ databases">
        <title>Genome sequencing of Cellulomonas carbonis T26.</title>
        <authorList>
            <person name="Chen F."/>
            <person name="Li Y."/>
            <person name="Wang G."/>
        </authorList>
    </citation>
    <scope>NUCLEOTIDE SEQUENCE [LARGE SCALE GENOMIC DNA]</scope>
    <source>
        <strain evidence="2 3">T26</strain>
    </source>
</reference>
<dbReference type="InterPro" id="IPR018720">
    <property type="entry name" value="DUF2249"/>
</dbReference>
<evidence type="ECO:0000313" key="3">
    <source>
        <dbReference type="Proteomes" id="UP000029839"/>
    </source>
</evidence>
<proteinExistence type="predicted"/>
<accession>A0A0A0BS46</accession>
<evidence type="ECO:0000259" key="1">
    <source>
        <dbReference type="Pfam" id="PF10006"/>
    </source>
</evidence>
<dbReference type="Pfam" id="PF10006">
    <property type="entry name" value="DUF2249"/>
    <property type="match status" value="1"/>
</dbReference>
<organism evidence="2 3">
    <name type="scientific">Cellulomonas carbonis T26</name>
    <dbReference type="NCBI Taxonomy" id="947969"/>
    <lineage>
        <taxon>Bacteria</taxon>
        <taxon>Bacillati</taxon>
        <taxon>Actinomycetota</taxon>
        <taxon>Actinomycetes</taxon>
        <taxon>Micrococcales</taxon>
        <taxon>Cellulomonadaceae</taxon>
        <taxon>Cellulomonas</taxon>
    </lineage>
</organism>
<name>A0A0A0BS46_9CELL</name>